<dbReference type="Proteomes" id="UP000198992">
    <property type="component" value="Unassembled WGS sequence"/>
</dbReference>
<proteinExistence type="predicted"/>
<dbReference type="OrthoDB" id="8223945at2"/>
<accession>A0A1H4V0U3</accession>
<organism evidence="1 2">
    <name type="scientific">Bradyrhizobium erythrophlei</name>
    <dbReference type="NCBI Taxonomy" id="1437360"/>
    <lineage>
        <taxon>Bacteria</taxon>
        <taxon>Pseudomonadati</taxon>
        <taxon>Pseudomonadota</taxon>
        <taxon>Alphaproteobacteria</taxon>
        <taxon>Hyphomicrobiales</taxon>
        <taxon>Nitrobacteraceae</taxon>
        <taxon>Bradyrhizobium</taxon>
    </lineage>
</organism>
<gene>
    <name evidence="1" type="ORF">SAMN05444164_2640</name>
</gene>
<name>A0A1H4V0U3_9BRAD</name>
<evidence type="ECO:0000313" key="1">
    <source>
        <dbReference type="EMBL" id="SEC74565.1"/>
    </source>
</evidence>
<dbReference type="EMBL" id="FNTH01000001">
    <property type="protein sequence ID" value="SEC74565.1"/>
    <property type="molecule type" value="Genomic_DNA"/>
</dbReference>
<evidence type="ECO:0000313" key="2">
    <source>
        <dbReference type="Proteomes" id="UP000198992"/>
    </source>
</evidence>
<protein>
    <submittedName>
        <fullName evidence="1">Uncharacterized protein</fullName>
    </submittedName>
</protein>
<sequence length="158" mass="17394">MGGLVADGYVPHVQEQLNSRFIGEALDEMVQFQKEFKVFSPQHTLQMSFGLLNIAPVGEADRQGFFKYLKLLKRTGSSIDGKASRKNGHDQIIASLQANLESGRAMPVFFTWHPGEHPKGIVQITSGDRALSFSSKGFLTISVPTIGAHRPKAGKRKK</sequence>
<dbReference type="RefSeq" id="WP_143046656.1">
    <property type="nucleotide sequence ID" value="NZ_FNTH01000001.1"/>
</dbReference>
<dbReference type="AlphaFoldDB" id="A0A1H4V0U3"/>
<reference evidence="1 2" key="1">
    <citation type="submission" date="2016-10" db="EMBL/GenBank/DDBJ databases">
        <authorList>
            <person name="de Groot N.N."/>
        </authorList>
    </citation>
    <scope>NUCLEOTIDE SEQUENCE [LARGE SCALE GENOMIC DNA]</scope>
    <source>
        <strain evidence="1 2">MT12</strain>
    </source>
</reference>